<proteinExistence type="predicted"/>
<dbReference type="InterPro" id="IPR011711">
    <property type="entry name" value="GntR_C"/>
</dbReference>
<dbReference type="PROSITE" id="PS50949">
    <property type="entry name" value="HTH_GNTR"/>
    <property type="match status" value="1"/>
</dbReference>
<evidence type="ECO:0000259" key="4">
    <source>
        <dbReference type="PROSITE" id="PS50949"/>
    </source>
</evidence>
<dbReference type="SMART" id="SM00895">
    <property type="entry name" value="FCD"/>
    <property type="match status" value="1"/>
</dbReference>
<dbReference type="Gene3D" id="1.10.10.10">
    <property type="entry name" value="Winged helix-like DNA-binding domain superfamily/Winged helix DNA-binding domain"/>
    <property type="match status" value="1"/>
</dbReference>
<accession>A0A1H0KM88</accession>
<dbReference type="Gene3D" id="1.20.120.530">
    <property type="entry name" value="GntR ligand-binding domain-like"/>
    <property type="match status" value="1"/>
</dbReference>
<evidence type="ECO:0000256" key="3">
    <source>
        <dbReference type="ARBA" id="ARBA00023163"/>
    </source>
</evidence>
<evidence type="ECO:0000256" key="2">
    <source>
        <dbReference type="ARBA" id="ARBA00023125"/>
    </source>
</evidence>
<keyword evidence="3" id="KW-0804">Transcription</keyword>
<dbReference type="SUPFAM" id="SSF46785">
    <property type="entry name" value="Winged helix' DNA-binding domain"/>
    <property type="match status" value="1"/>
</dbReference>
<dbReference type="InterPro" id="IPR036390">
    <property type="entry name" value="WH_DNA-bd_sf"/>
</dbReference>
<dbReference type="AlphaFoldDB" id="A0A1H0KM88"/>
<dbReference type="OrthoDB" id="5343675at2"/>
<name>A0A1H0KM88_9BACT</name>
<protein>
    <submittedName>
        <fullName evidence="5">Regulatory protein, gntR family</fullName>
    </submittedName>
</protein>
<dbReference type="EMBL" id="FNJI01000003">
    <property type="protein sequence ID" value="SDO56926.1"/>
    <property type="molecule type" value="Genomic_DNA"/>
</dbReference>
<feature type="domain" description="HTH gntR-type" evidence="4">
    <location>
        <begin position="17"/>
        <end position="85"/>
    </location>
</feature>
<dbReference type="CDD" id="cd07377">
    <property type="entry name" value="WHTH_GntR"/>
    <property type="match status" value="1"/>
</dbReference>
<dbReference type="PANTHER" id="PTHR43537">
    <property type="entry name" value="TRANSCRIPTIONAL REGULATOR, GNTR FAMILY"/>
    <property type="match status" value="1"/>
</dbReference>
<dbReference type="GO" id="GO:0003677">
    <property type="term" value="F:DNA binding"/>
    <property type="evidence" value="ECO:0007669"/>
    <property type="project" value="UniProtKB-KW"/>
</dbReference>
<dbReference type="PANTHER" id="PTHR43537:SF5">
    <property type="entry name" value="UXU OPERON TRANSCRIPTIONAL REGULATOR"/>
    <property type="match status" value="1"/>
</dbReference>
<dbReference type="InterPro" id="IPR000524">
    <property type="entry name" value="Tscrpt_reg_HTH_GntR"/>
</dbReference>
<dbReference type="InterPro" id="IPR036388">
    <property type="entry name" value="WH-like_DNA-bd_sf"/>
</dbReference>
<dbReference type="SUPFAM" id="SSF48008">
    <property type="entry name" value="GntR ligand-binding domain-like"/>
    <property type="match status" value="1"/>
</dbReference>
<evidence type="ECO:0000313" key="5">
    <source>
        <dbReference type="EMBL" id="SDO56926.1"/>
    </source>
</evidence>
<evidence type="ECO:0000313" key="6">
    <source>
        <dbReference type="Proteomes" id="UP000199073"/>
    </source>
</evidence>
<dbReference type="RefSeq" id="WP_092219545.1">
    <property type="nucleotide sequence ID" value="NZ_FNJI01000003.1"/>
</dbReference>
<sequence>MKNSNGINYKKGDRKGQSTPEIVANKIIAQIESEELIPGQKLPPQNELAKVFGVGTSSVREAINALQIMGYVEVAHGRGMFVREELPLNQTIISTMEDDLANASPYELFELRELIECHMVKIACQQIDSKGIRRLKQIVEKMRAGVDEKKEYIDADLEFHVAIGNTVGFRAAGAMIRMLHEMMHKNLDLAVYSQTSQYRKDATDSVEEVLEHIIEGEEFHAVRCMRNHLNLPRRAVATKTNRDKYITGED</sequence>
<dbReference type="Pfam" id="PF07729">
    <property type="entry name" value="FCD"/>
    <property type="match status" value="1"/>
</dbReference>
<keyword evidence="1" id="KW-0805">Transcription regulation</keyword>
<reference evidence="5 6" key="1">
    <citation type="submission" date="2016-10" db="EMBL/GenBank/DDBJ databases">
        <authorList>
            <person name="de Groot N.N."/>
        </authorList>
    </citation>
    <scope>NUCLEOTIDE SEQUENCE [LARGE SCALE GENOMIC DNA]</scope>
    <source>
        <strain evidence="5 6">DSM 12130</strain>
    </source>
</reference>
<evidence type="ECO:0000256" key="1">
    <source>
        <dbReference type="ARBA" id="ARBA00023015"/>
    </source>
</evidence>
<keyword evidence="6" id="KW-1185">Reference proteome</keyword>
<dbReference type="SMART" id="SM00345">
    <property type="entry name" value="HTH_GNTR"/>
    <property type="match status" value="1"/>
</dbReference>
<dbReference type="Pfam" id="PF00392">
    <property type="entry name" value="GntR"/>
    <property type="match status" value="1"/>
</dbReference>
<gene>
    <name evidence="5" type="ORF">SAMN05660330_00554</name>
</gene>
<dbReference type="STRING" id="91360.SAMN05660330_00554"/>
<keyword evidence="2" id="KW-0238">DNA-binding</keyword>
<dbReference type="InterPro" id="IPR008920">
    <property type="entry name" value="TF_FadR/GntR_C"/>
</dbReference>
<dbReference type="GO" id="GO:0003700">
    <property type="term" value="F:DNA-binding transcription factor activity"/>
    <property type="evidence" value="ECO:0007669"/>
    <property type="project" value="InterPro"/>
</dbReference>
<dbReference type="Proteomes" id="UP000199073">
    <property type="component" value="Unassembled WGS sequence"/>
</dbReference>
<organism evidence="5 6">
    <name type="scientific">Desulforhopalus singaporensis</name>
    <dbReference type="NCBI Taxonomy" id="91360"/>
    <lineage>
        <taxon>Bacteria</taxon>
        <taxon>Pseudomonadati</taxon>
        <taxon>Thermodesulfobacteriota</taxon>
        <taxon>Desulfobulbia</taxon>
        <taxon>Desulfobulbales</taxon>
        <taxon>Desulfocapsaceae</taxon>
        <taxon>Desulforhopalus</taxon>
    </lineage>
</organism>